<dbReference type="InterPro" id="IPR050214">
    <property type="entry name" value="Cys_Synth/Cystath_Beta-Synth"/>
</dbReference>
<dbReference type="InterPro" id="IPR046342">
    <property type="entry name" value="CBS_dom_sf"/>
</dbReference>
<comment type="caution">
    <text evidence="3">The sequence shown here is derived from an EMBL/GenBank/DDBJ whole genome shotgun (WGS) entry which is preliminary data.</text>
</comment>
<dbReference type="InterPro" id="IPR036052">
    <property type="entry name" value="TrpB-like_PALP_sf"/>
</dbReference>
<dbReference type="Gene3D" id="3.40.50.1100">
    <property type="match status" value="2"/>
</dbReference>
<proteinExistence type="predicted"/>
<protein>
    <submittedName>
        <fullName evidence="3">Cysteine synthase</fullName>
    </submittedName>
</protein>
<dbReference type="Gene3D" id="3.10.580.10">
    <property type="entry name" value="CBS-domain"/>
    <property type="match status" value="1"/>
</dbReference>
<dbReference type="CDD" id="cd01561">
    <property type="entry name" value="CBS_like"/>
    <property type="match status" value="1"/>
</dbReference>
<name>A0ABQ9DIX6_9PASS</name>
<dbReference type="InterPro" id="IPR001926">
    <property type="entry name" value="TrpB-like_PALP"/>
</dbReference>
<evidence type="ECO:0000313" key="3">
    <source>
        <dbReference type="EMBL" id="KAJ7420038.1"/>
    </source>
</evidence>
<dbReference type="PROSITE" id="PS00901">
    <property type="entry name" value="CYS_SYNTHASE"/>
    <property type="match status" value="1"/>
</dbReference>
<comment type="cofactor">
    <cofactor evidence="1">
        <name>pyridoxal 5'-phosphate</name>
        <dbReference type="ChEBI" id="CHEBI:597326"/>
    </cofactor>
</comment>
<organism evidence="3 4">
    <name type="scientific">Willisornis vidua</name>
    <name type="common">Xingu scale-backed antbird</name>
    <dbReference type="NCBI Taxonomy" id="1566151"/>
    <lineage>
        <taxon>Eukaryota</taxon>
        <taxon>Metazoa</taxon>
        <taxon>Chordata</taxon>
        <taxon>Craniata</taxon>
        <taxon>Vertebrata</taxon>
        <taxon>Euteleostomi</taxon>
        <taxon>Archelosauria</taxon>
        <taxon>Archosauria</taxon>
        <taxon>Dinosauria</taxon>
        <taxon>Saurischia</taxon>
        <taxon>Theropoda</taxon>
        <taxon>Coelurosauria</taxon>
        <taxon>Aves</taxon>
        <taxon>Neognathae</taxon>
        <taxon>Neoaves</taxon>
        <taxon>Telluraves</taxon>
        <taxon>Australaves</taxon>
        <taxon>Passeriformes</taxon>
        <taxon>Thamnophilidae</taxon>
        <taxon>Willisornis</taxon>
    </lineage>
</organism>
<feature type="domain" description="Tryptophan synthase beta chain-like PALP" evidence="2">
    <location>
        <begin position="17"/>
        <end position="281"/>
    </location>
</feature>
<dbReference type="PANTHER" id="PTHR10314">
    <property type="entry name" value="CYSTATHIONINE BETA-SYNTHASE"/>
    <property type="match status" value="1"/>
</dbReference>
<dbReference type="Proteomes" id="UP001145742">
    <property type="component" value="Unassembled WGS sequence"/>
</dbReference>
<dbReference type="InterPro" id="IPR001216">
    <property type="entry name" value="P-phosphate_BS"/>
</dbReference>
<dbReference type="SUPFAM" id="SSF53686">
    <property type="entry name" value="Tryptophan synthase beta subunit-like PLP-dependent enzymes"/>
    <property type="match status" value="1"/>
</dbReference>
<dbReference type="Pfam" id="PF00291">
    <property type="entry name" value="PALP"/>
    <property type="match status" value="1"/>
</dbReference>
<evidence type="ECO:0000259" key="2">
    <source>
        <dbReference type="Pfam" id="PF00291"/>
    </source>
</evidence>
<sequence length="366" mass="40636">MDLLETEEKKILPNILKKVGCTPMVRINKIGKSYGLKCELLAKCEYFNAGGSVKDRISLRMVEDAERAGIIKPGDTLIEPTSGNTGIGLALVAAVKGYRCIIVLPEKMSMEKVDILKALGVEIVRTPCTPFDAPESNIRVAWKLKSEIPNSHILDQYRNPSNPLAHYDTTAEEILEQCEGKVHMVVIGSGTGGTITGVARKLKEKCPECKIVGVDPDGSIVALPSEMNRTNTTTIEVEGIGHDFIPTVLDRSVVDQWYKSNDRESFLMSRRLIREEGLLCGKHQWQQLHLLTNFLNLILLGPKHFRIGLEDSLGKLSCILENDHFAVVVHEQMQFDGNGSSFMKQMVFGVVTAMDLLTFVSRNDKQ</sequence>
<dbReference type="EMBL" id="WHWB01033415">
    <property type="protein sequence ID" value="KAJ7420038.1"/>
    <property type="molecule type" value="Genomic_DNA"/>
</dbReference>
<reference evidence="3" key="1">
    <citation type="submission" date="2019-10" db="EMBL/GenBank/DDBJ databases">
        <authorList>
            <person name="Soares A.E.R."/>
            <person name="Aleixo A."/>
            <person name="Schneider P."/>
            <person name="Miyaki C.Y."/>
            <person name="Schneider M.P."/>
            <person name="Mello C."/>
            <person name="Vasconcelos A.T.R."/>
        </authorList>
    </citation>
    <scope>NUCLEOTIDE SEQUENCE</scope>
    <source>
        <tissue evidence="3">Muscle</tissue>
    </source>
</reference>
<accession>A0ABQ9DIX6</accession>
<evidence type="ECO:0000313" key="4">
    <source>
        <dbReference type="Proteomes" id="UP001145742"/>
    </source>
</evidence>
<gene>
    <name evidence="3" type="primary">cysK</name>
    <name evidence="3" type="ORF">WISP_50530</name>
</gene>
<evidence type="ECO:0000256" key="1">
    <source>
        <dbReference type="ARBA" id="ARBA00001933"/>
    </source>
</evidence>
<keyword evidence="4" id="KW-1185">Reference proteome</keyword>